<dbReference type="GO" id="GO:0005524">
    <property type="term" value="F:ATP binding"/>
    <property type="evidence" value="ECO:0007669"/>
    <property type="project" value="UniProtKB-KW"/>
</dbReference>
<sequence>MESPRNPVFHPETLQNQTLREVIEGLLCDVEHRLGTGGADQIKAHPWFKDIEWDALYETEAAFKPEVNGELDTQNFMKFDELDPPTQARTGSGPSRKMLLTPNDLNFVGYTYKNFDAVKALRNYSGDSNVDYATNGTAKEVDVQMLASTGDAISS</sequence>
<dbReference type="InterPro" id="IPR000961">
    <property type="entry name" value="AGC-kinase_C"/>
</dbReference>
<dbReference type="SMART" id="SM00133">
    <property type="entry name" value="S_TK_X"/>
    <property type="match status" value="1"/>
</dbReference>
<keyword evidence="4" id="KW-0547">Nucleotide-binding</keyword>
<evidence type="ECO:0000256" key="7">
    <source>
        <dbReference type="ARBA" id="ARBA00047899"/>
    </source>
</evidence>
<dbReference type="PROSITE" id="PS51285">
    <property type="entry name" value="AGC_KINASE_CTER"/>
    <property type="match status" value="1"/>
</dbReference>
<evidence type="ECO:0000256" key="1">
    <source>
        <dbReference type="ARBA" id="ARBA00012513"/>
    </source>
</evidence>
<accession>A0AA88R0R2</accession>
<dbReference type="AlphaFoldDB" id="A0AA88R0R2"/>
<protein>
    <recommendedName>
        <fullName evidence="1">non-specific serine/threonine protein kinase</fullName>
        <ecNumber evidence="1">2.7.11.1</ecNumber>
    </recommendedName>
</protein>
<dbReference type="PANTHER" id="PTHR22988:SF75">
    <property type="entry name" value="MYOSIN-16-LIKE"/>
    <property type="match status" value="1"/>
</dbReference>
<keyword evidence="11" id="KW-1185">Reference proteome</keyword>
<evidence type="ECO:0000256" key="6">
    <source>
        <dbReference type="ARBA" id="ARBA00022840"/>
    </source>
</evidence>
<comment type="caution">
    <text evidence="10">The sequence shown here is derived from an EMBL/GenBank/DDBJ whole genome shotgun (WGS) entry which is preliminary data.</text>
</comment>
<keyword evidence="2" id="KW-0723">Serine/threonine-protein kinase</keyword>
<gene>
    <name evidence="10" type="ORF">RJ640_019541</name>
</gene>
<dbReference type="Pfam" id="PF00433">
    <property type="entry name" value="Pkinase_C"/>
    <property type="match status" value="1"/>
</dbReference>
<dbReference type="InterPro" id="IPR017892">
    <property type="entry name" value="Pkinase_C"/>
</dbReference>
<reference evidence="10" key="1">
    <citation type="submission" date="2022-12" db="EMBL/GenBank/DDBJ databases">
        <title>Draft genome assemblies for two species of Escallonia (Escalloniales).</title>
        <authorList>
            <person name="Chanderbali A."/>
            <person name="Dervinis C."/>
            <person name="Anghel I."/>
            <person name="Soltis D."/>
            <person name="Soltis P."/>
            <person name="Zapata F."/>
        </authorList>
    </citation>
    <scope>NUCLEOTIDE SEQUENCE</scope>
    <source>
        <strain evidence="10">UCBG92.1500</strain>
        <tissue evidence="10">Leaf</tissue>
    </source>
</reference>
<dbReference type="PANTHER" id="PTHR22988">
    <property type="entry name" value="MYOTONIC DYSTROPHY S/T KINASE-RELATED"/>
    <property type="match status" value="1"/>
</dbReference>
<evidence type="ECO:0000256" key="4">
    <source>
        <dbReference type="ARBA" id="ARBA00022741"/>
    </source>
</evidence>
<dbReference type="EC" id="2.7.11.1" evidence="1"/>
<dbReference type="InterPro" id="IPR050839">
    <property type="entry name" value="Rho-assoc_Ser/Thr_Kinase"/>
</dbReference>
<feature type="domain" description="AGC-kinase C-terminal" evidence="9">
    <location>
        <begin position="49"/>
        <end position="122"/>
    </location>
</feature>
<keyword evidence="5" id="KW-0418">Kinase</keyword>
<dbReference type="EMBL" id="JAVXUO010001677">
    <property type="protein sequence ID" value="KAK2980118.1"/>
    <property type="molecule type" value="Genomic_DNA"/>
</dbReference>
<proteinExistence type="predicted"/>
<comment type="catalytic activity">
    <reaction evidence="8">
        <text>L-seryl-[protein] + ATP = O-phospho-L-seryl-[protein] + ADP + H(+)</text>
        <dbReference type="Rhea" id="RHEA:17989"/>
        <dbReference type="Rhea" id="RHEA-COMP:9863"/>
        <dbReference type="Rhea" id="RHEA-COMP:11604"/>
        <dbReference type="ChEBI" id="CHEBI:15378"/>
        <dbReference type="ChEBI" id="CHEBI:29999"/>
        <dbReference type="ChEBI" id="CHEBI:30616"/>
        <dbReference type="ChEBI" id="CHEBI:83421"/>
        <dbReference type="ChEBI" id="CHEBI:456216"/>
        <dbReference type="EC" id="2.7.11.1"/>
    </reaction>
</comment>
<evidence type="ECO:0000256" key="2">
    <source>
        <dbReference type="ARBA" id="ARBA00022527"/>
    </source>
</evidence>
<dbReference type="FunFam" id="3.30.200.20:FF:000063">
    <property type="entry name" value="Non-specific serine/threonine protein kinase"/>
    <property type="match status" value="1"/>
</dbReference>
<evidence type="ECO:0000313" key="10">
    <source>
        <dbReference type="EMBL" id="KAK2980118.1"/>
    </source>
</evidence>
<dbReference type="Gene3D" id="1.10.510.10">
    <property type="entry name" value="Transferase(Phosphotransferase) domain 1"/>
    <property type="match status" value="1"/>
</dbReference>
<evidence type="ECO:0000256" key="8">
    <source>
        <dbReference type="ARBA" id="ARBA00048679"/>
    </source>
</evidence>
<dbReference type="GO" id="GO:0005856">
    <property type="term" value="C:cytoskeleton"/>
    <property type="evidence" value="ECO:0007669"/>
    <property type="project" value="TreeGrafter"/>
</dbReference>
<dbReference type="GO" id="GO:0005737">
    <property type="term" value="C:cytoplasm"/>
    <property type="evidence" value="ECO:0007669"/>
    <property type="project" value="TreeGrafter"/>
</dbReference>
<evidence type="ECO:0000313" key="11">
    <source>
        <dbReference type="Proteomes" id="UP001187471"/>
    </source>
</evidence>
<evidence type="ECO:0000259" key="9">
    <source>
        <dbReference type="PROSITE" id="PS51285"/>
    </source>
</evidence>
<keyword evidence="6" id="KW-0067">ATP-binding</keyword>
<name>A0AA88R0R2_9ASTE</name>
<comment type="catalytic activity">
    <reaction evidence="7">
        <text>L-threonyl-[protein] + ATP = O-phospho-L-threonyl-[protein] + ADP + H(+)</text>
        <dbReference type="Rhea" id="RHEA:46608"/>
        <dbReference type="Rhea" id="RHEA-COMP:11060"/>
        <dbReference type="Rhea" id="RHEA-COMP:11605"/>
        <dbReference type="ChEBI" id="CHEBI:15378"/>
        <dbReference type="ChEBI" id="CHEBI:30013"/>
        <dbReference type="ChEBI" id="CHEBI:30616"/>
        <dbReference type="ChEBI" id="CHEBI:61977"/>
        <dbReference type="ChEBI" id="CHEBI:456216"/>
        <dbReference type="EC" id="2.7.11.1"/>
    </reaction>
</comment>
<evidence type="ECO:0000256" key="5">
    <source>
        <dbReference type="ARBA" id="ARBA00022777"/>
    </source>
</evidence>
<dbReference type="GO" id="GO:0031032">
    <property type="term" value="P:actomyosin structure organization"/>
    <property type="evidence" value="ECO:0007669"/>
    <property type="project" value="TreeGrafter"/>
</dbReference>
<keyword evidence="3" id="KW-0808">Transferase</keyword>
<dbReference type="Proteomes" id="UP001187471">
    <property type="component" value="Unassembled WGS sequence"/>
</dbReference>
<evidence type="ECO:0000256" key="3">
    <source>
        <dbReference type="ARBA" id="ARBA00022679"/>
    </source>
</evidence>
<dbReference type="GO" id="GO:0004674">
    <property type="term" value="F:protein serine/threonine kinase activity"/>
    <property type="evidence" value="ECO:0007669"/>
    <property type="project" value="UniProtKB-KW"/>
</dbReference>
<organism evidence="10 11">
    <name type="scientific">Escallonia rubra</name>
    <dbReference type="NCBI Taxonomy" id="112253"/>
    <lineage>
        <taxon>Eukaryota</taxon>
        <taxon>Viridiplantae</taxon>
        <taxon>Streptophyta</taxon>
        <taxon>Embryophyta</taxon>
        <taxon>Tracheophyta</taxon>
        <taxon>Spermatophyta</taxon>
        <taxon>Magnoliopsida</taxon>
        <taxon>eudicotyledons</taxon>
        <taxon>Gunneridae</taxon>
        <taxon>Pentapetalae</taxon>
        <taxon>asterids</taxon>
        <taxon>campanulids</taxon>
        <taxon>Escalloniales</taxon>
        <taxon>Escalloniaceae</taxon>
        <taxon>Escallonia</taxon>
    </lineage>
</organism>